<dbReference type="FunFam" id="3.40.50.1400:FF:000002">
    <property type="entry name" value="Ferrochelatase"/>
    <property type="match status" value="1"/>
</dbReference>
<dbReference type="SUPFAM" id="SSF53800">
    <property type="entry name" value="Chelatase"/>
    <property type="match status" value="1"/>
</dbReference>
<organism evidence="11 12">
    <name type="scientific">Aestuariivirga litoralis</name>
    <dbReference type="NCBI Taxonomy" id="2650924"/>
    <lineage>
        <taxon>Bacteria</taxon>
        <taxon>Pseudomonadati</taxon>
        <taxon>Pseudomonadota</taxon>
        <taxon>Alphaproteobacteria</taxon>
        <taxon>Hyphomicrobiales</taxon>
        <taxon>Aestuariivirgaceae</taxon>
        <taxon>Aestuariivirga</taxon>
    </lineage>
</organism>
<dbReference type="GO" id="GO:0006783">
    <property type="term" value="P:heme biosynthetic process"/>
    <property type="evidence" value="ECO:0007669"/>
    <property type="project" value="UniProtKB-UniRule"/>
</dbReference>
<accession>A0A2W2CFD3</accession>
<comment type="catalytic activity">
    <reaction evidence="8">
        <text>Fe-coproporphyrin III + 2 H(+) = coproporphyrin III + Fe(2+)</text>
        <dbReference type="Rhea" id="RHEA:49572"/>
        <dbReference type="ChEBI" id="CHEBI:15378"/>
        <dbReference type="ChEBI" id="CHEBI:29033"/>
        <dbReference type="ChEBI" id="CHEBI:68438"/>
        <dbReference type="ChEBI" id="CHEBI:131725"/>
        <dbReference type="EC" id="4.99.1.9"/>
    </reaction>
    <physiologicalReaction direction="right-to-left" evidence="8">
        <dbReference type="Rhea" id="RHEA:49574"/>
    </physiologicalReaction>
</comment>
<dbReference type="UniPathway" id="UPA00252">
    <property type="reaction ID" value="UER00325"/>
</dbReference>
<feature type="binding site" evidence="9">
    <location>
        <position position="210"/>
    </location>
    <ligand>
        <name>Fe(2+)</name>
        <dbReference type="ChEBI" id="CHEBI:29033"/>
    </ligand>
</feature>
<keyword evidence="3 9" id="KW-0479">Metal-binding</keyword>
<dbReference type="NCBIfam" id="TIGR00109">
    <property type="entry name" value="hemH"/>
    <property type="match status" value="1"/>
</dbReference>
<comment type="subcellular location">
    <subcellularLocation>
        <location evidence="9">Cytoplasm</location>
    </subcellularLocation>
</comment>
<dbReference type="HAMAP" id="MF_00323">
    <property type="entry name" value="Ferrochelatase"/>
    <property type="match status" value="1"/>
</dbReference>
<evidence type="ECO:0000256" key="9">
    <source>
        <dbReference type="HAMAP-Rule" id="MF_00323"/>
    </source>
</evidence>
<evidence type="ECO:0000313" key="12">
    <source>
        <dbReference type="Proteomes" id="UP000248795"/>
    </source>
</evidence>
<name>A0A2W2CFD3_9HYPH</name>
<proteinExistence type="inferred from homology"/>
<dbReference type="InterPro" id="IPR033644">
    <property type="entry name" value="Ferrochelatase_C"/>
</dbReference>
<protein>
    <recommendedName>
        <fullName evidence="9">Ferrochelatase</fullName>
        <ecNumber evidence="9">4.98.1.1</ecNumber>
    </recommendedName>
    <alternativeName>
        <fullName evidence="9">Heme synthase</fullName>
    </alternativeName>
    <alternativeName>
        <fullName evidence="9">Protoheme ferro-lyase</fullName>
    </alternativeName>
</protein>
<dbReference type="PANTHER" id="PTHR11108">
    <property type="entry name" value="FERROCHELATASE"/>
    <property type="match status" value="1"/>
</dbReference>
<evidence type="ECO:0000256" key="10">
    <source>
        <dbReference type="RuleBase" id="RU004185"/>
    </source>
</evidence>
<dbReference type="PANTHER" id="PTHR11108:SF1">
    <property type="entry name" value="FERROCHELATASE, MITOCHONDRIAL"/>
    <property type="match status" value="1"/>
</dbReference>
<dbReference type="Pfam" id="PF00762">
    <property type="entry name" value="Ferrochelatase"/>
    <property type="match status" value="1"/>
</dbReference>
<dbReference type="Gene3D" id="3.40.50.1400">
    <property type="match status" value="2"/>
</dbReference>
<sequence length="340" mass="38472">MNVLPQGHPPFKVGKLGVLLINLGTPEGTSYWPMRRYLKEFLSDRRVIEVNPVLWWVLLNGIILSTRPKKSGHAYEQIWNREKNESPLKTITRSQAEKLAARLADLPNVIVDWGMRYGLPPTAERIQALKDQGCDRILLFPLYPQYSASTTATALDKAYDALKTMRWQPAIRTVPPYFDNPAHIEALALSLDAHLKTLDWEPDVILASFHGLPKDYFMAGDPYHCQCMKTARLLAERLKLPREKLQVVFQSRFGKAEWLQPYAQQTVEELPSKGVKKLLMITPGFASDCVETLEEVAIGLKETFEEAGGEKFSVVPCLNDSEPSIAMLDAIVRNELKGWV</sequence>
<dbReference type="RefSeq" id="WP_111196161.1">
    <property type="nucleotide sequence ID" value="NZ_QKVK01000001.1"/>
</dbReference>
<evidence type="ECO:0000313" key="11">
    <source>
        <dbReference type="EMBL" id="PZF78833.1"/>
    </source>
</evidence>
<evidence type="ECO:0000256" key="6">
    <source>
        <dbReference type="ARBA" id="ARBA00023239"/>
    </source>
</evidence>
<dbReference type="GO" id="GO:0005737">
    <property type="term" value="C:cytoplasm"/>
    <property type="evidence" value="ECO:0007669"/>
    <property type="project" value="UniProtKB-SubCell"/>
</dbReference>
<dbReference type="EC" id="4.98.1.1" evidence="9"/>
<keyword evidence="12" id="KW-1185">Reference proteome</keyword>
<evidence type="ECO:0000256" key="8">
    <source>
        <dbReference type="ARBA" id="ARBA00024536"/>
    </source>
</evidence>
<dbReference type="AlphaFoldDB" id="A0A2W2CFD3"/>
<reference evidence="12" key="1">
    <citation type="submission" date="2018-06" db="EMBL/GenBank/DDBJ databases">
        <title>Aestuariibacter litoralis strain KCTC 52945T.</title>
        <authorList>
            <person name="Li X."/>
            <person name="Salam N."/>
            <person name="Li J.-L."/>
            <person name="Chen Y.-M."/>
            <person name="Yang Z.-W."/>
            <person name="Zhang L.-Y."/>
            <person name="Han M.-X."/>
            <person name="Xiao M."/>
            <person name="Li W.-J."/>
        </authorList>
    </citation>
    <scope>NUCLEOTIDE SEQUENCE [LARGE SCALE GENOMIC DNA]</scope>
    <source>
        <strain evidence="12">KCTC 52945</strain>
    </source>
</reference>
<comment type="caution">
    <text evidence="11">The sequence shown here is derived from an EMBL/GenBank/DDBJ whole genome shotgun (WGS) entry which is preliminary data.</text>
</comment>
<keyword evidence="5 9" id="KW-0350">Heme biosynthesis</keyword>
<evidence type="ECO:0000256" key="1">
    <source>
        <dbReference type="ARBA" id="ARBA00007718"/>
    </source>
</evidence>
<keyword evidence="7 9" id="KW-0627">Porphyrin biosynthesis</keyword>
<dbReference type="EMBL" id="QKVK01000001">
    <property type="protein sequence ID" value="PZF78833.1"/>
    <property type="molecule type" value="Genomic_DNA"/>
</dbReference>
<keyword evidence="4 9" id="KW-0408">Iron</keyword>
<comment type="function">
    <text evidence="9">Catalyzes the ferrous insertion into protoporphyrin IX.</text>
</comment>
<dbReference type="InterPro" id="IPR033659">
    <property type="entry name" value="Ferrochelatase_N"/>
</dbReference>
<dbReference type="GO" id="GO:0046872">
    <property type="term" value="F:metal ion binding"/>
    <property type="evidence" value="ECO:0007669"/>
    <property type="project" value="UniProtKB-KW"/>
</dbReference>
<dbReference type="InterPro" id="IPR001015">
    <property type="entry name" value="Ferrochelatase"/>
</dbReference>
<keyword evidence="6 9" id="KW-0456">Lyase</keyword>
<dbReference type="GO" id="GO:0004325">
    <property type="term" value="F:ferrochelatase activity"/>
    <property type="evidence" value="ECO:0007669"/>
    <property type="project" value="UniProtKB-UniRule"/>
</dbReference>
<feature type="binding site" evidence="9">
    <location>
        <position position="291"/>
    </location>
    <ligand>
        <name>Fe(2+)</name>
        <dbReference type="ChEBI" id="CHEBI:29033"/>
    </ligand>
</feature>
<evidence type="ECO:0000256" key="3">
    <source>
        <dbReference type="ARBA" id="ARBA00022723"/>
    </source>
</evidence>
<gene>
    <name evidence="9" type="primary">hemH</name>
    <name evidence="11" type="ORF">DK847_03295</name>
</gene>
<evidence type="ECO:0000256" key="4">
    <source>
        <dbReference type="ARBA" id="ARBA00023004"/>
    </source>
</evidence>
<dbReference type="Proteomes" id="UP000248795">
    <property type="component" value="Unassembled WGS sequence"/>
</dbReference>
<evidence type="ECO:0000256" key="2">
    <source>
        <dbReference type="ARBA" id="ARBA00022490"/>
    </source>
</evidence>
<evidence type="ECO:0000256" key="5">
    <source>
        <dbReference type="ARBA" id="ARBA00023133"/>
    </source>
</evidence>
<dbReference type="CDD" id="cd00419">
    <property type="entry name" value="Ferrochelatase_C"/>
    <property type="match status" value="1"/>
</dbReference>
<comment type="pathway">
    <text evidence="9">Porphyrin-containing compound metabolism; protoheme biosynthesis; protoheme from protoporphyrin-IX: step 1/1.</text>
</comment>
<keyword evidence="2 9" id="KW-0963">Cytoplasm</keyword>
<evidence type="ECO:0000256" key="7">
    <source>
        <dbReference type="ARBA" id="ARBA00023244"/>
    </source>
</evidence>
<comment type="catalytic activity">
    <reaction evidence="9">
        <text>heme b + 2 H(+) = protoporphyrin IX + Fe(2+)</text>
        <dbReference type="Rhea" id="RHEA:22584"/>
        <dbReference type="ChEBI" id="CHEBI:15378"/>
        <dbReference type="ChEBI" id="CHEBI:29033"/>
        <dbReference type="ChEBI" id="CHEBI:57306"/>
        <dbReference type="ChEBI" id="CHEBI:60344"/>
        <dbReference type="EC" id="4.98.1.1"/>
    </reaction>
</comment>
<dbReference type="CDD" id="cd03411">
    <property type="entry name" value="Ferrochelatase_N"/>
    <property type="match status" value="1"/>
</dbReference>
<comment type="similarity">
    <text evidence="1 9 10">Belongs to the ferrochelatase family.</text>
</comment>